<dbReference type="SUPFAM" id="SSF46565">
    <property type="entry name" value="Chaperone J-domain"/>
    <property type="match status" value="1"/>
</dbReference>
<feature type="domain" description="J" evidence="2">
    <location>
        <begin position="15"/>
        <end position="80"/>
    </location>
</feature>
<dbReference type="InParanoid" id="D8LLG4"/>
<gene>
    <name evidence="3" type="ORF">Esi_0036_0152</name>
</gene>
<accession>D8LLG4</accession>
<proteinExistence type="predicted"/>
<dbReference type="Proteomes" id="UP000002630">
    <property type="component" value="Linkage Group LG20"/>
</dbReference>
<evidence type="ECO:0000259" key="2">
    <source>
        <dbReference type="PROSITE" id="PS50076"/>
    </source>
</evidence>
<dbReference type="OrthoDB" id="10250354at2759"/>
<dbReference type="PRINTS" id="PR00625">
    <property type="entry name" value="JDOMAIN"/>
</dbReference>
<dbReference type="STRING" id="2880.D8LLG4"/>
<evidence type="ECO:0000313" key="3">
    <source>
        <dbReference type="EMBL" id="CBN77162.1"/>
    </source>
</evidence>
<dbReference type="InterPro" id="IPR018253">
    <property type="entry name" value="DnaJ_domain_CS"/>
</dbReference>
<dbReference type="EMBL" id="FN649745">
    <property type="protein sequence ID" value="CBN77162.1"/>
    <property type="molecule type" value="Genomic_DNA"/>
</dbReference>
<dbReference type="Pfam" id="PF00226">
    <property type="entry name" value="DnaJ"/>
    <property type="match status" value="1"/>
</dbReference>
<dbReference type="AlphaFoldDB" id="D8LLG4"/>
<dbReference type="eggNOG" id="KOG0713">
    <property type="taxonomic scope" value="Eukaryota"/>
</dbReference>
<dbReference type="SMART" id="SM00271">
    <property type="entry name" value="DnaJ"/>
    <property type="match status" value="1"/>
</dbReference>
<dbReference type="EMBL" id="FN648553">
    <property type="protein sequence ID" value="CBN77162.1"/>
    <property type="molecule type" value="Genomic_DNA"/>
</dbReference>
<dbReference type="InterPro" id="IPR036869">
    <property type="entry name" value="J_dom_sf"/>
</dbReference>
<dbReference type="OMA" id="VAIICKS"/>
<keyword evidence="4" id="KW-1185">Reference proteome</keyword>
<reference evidence="3 4" key="1">
    <citation type="journal article" date="2010" name="Nature">
        <title>The Ectocarpus genome and the independent evolution of multicellularity in brown algae.</title>
        <authorList>
            <person name="Cock J.M."/>
            <person name="Sterck L."/>
            <person name="Rouze P."/>
            <person name="Scornet D."/>
            <person name="Allen A.E."/>
            <person name="Amoutzias G."/>
            <person name="Anthouard V."/>
            <person name="Artiguenave F."/>
            <person name="Aury J.M."/>
            <person name="Badger J.H."/>
            <person name="Beszteri B."/>
            <person name="Billiau K."/>
            <person name="Bonnet E."/>
            <person name="Bothwell J.H."/>
            <person name="Bowler C."/>
            <person name="Boyen C."/>
            <person name="Brownlee C."/>
            <person name="Carrano C.J."/>
            <person name="Charrier B."/>
            <person name="Cho G.Y."/>
            <person name="Coelho S.M."/>
            <person name="Collen J."/>
            <person name="Corre E."/>
            <person name="Da Silva C."/>
            <person name="Delage L."/>
            <person name="Delaroque N."/>
            <person name="Dittami S.M."/>
            <person name="Doulbeau S."/>
            <person name="Elias M."/>
            <person name="Farnham G."/>
            <person name="Gachon C.M."/>
            <person name="Gschloessl B."/>
            <person name="Heesch S."/>
            <person name="Jabbari K."/>
            <person name="Jubin C."/>
            <person name="Kawai H."/>
            <person name="Kimura K."/>
            <person name="Kloareg B."/>
            <person name="Kupper F.C."/>
            <person name="Lang D."/>
            <person name="Le Bail A."/>
            <person name="Leblanc C."/>
            <person name="Lerouge P."/>
            <person name="Lohr M."/>
            <person name="Lopez P.J."/>
            <person name="Martens C."/>
            <person name="Maumus F."/>
            <person name="Michel G."/>
            <person name="Miranda-Saavedra D."/>
            <person name="Morales J."/>
            <person name="Moreau H."/>
            <person name="Motomura T."/>
            <person name="Nagasato C."/>
            <person name="Napoli C.A."/>
            <person name="Nelson D.R."/>
            <person name="Nyvall-Collen P."/>
            <person name="Peters A.F."/>
            <person name="Pommier C."/>
            <person name="Potin P."/>
            <person name="Poulain J."/>
            <person name="Quesneville H."/>
            <person name="Read B."/>
            <person name="Rensing S.A."/>
            <person name="Ritter A."/>
            <person name="Rousvoal S."/>
            <person name="Samanta M."/>
            <person name="Samson G."/>
            <person name="Schroeder D.C."/>
            <person name="Segurens B."/>
            <person name="Strittmatter M."/>
            <person name="Tonon T."/>
            <person name="Tregear J.W."/>
            <person name="Valentin K."/>
            <person name="von Dassow P."/>
            <person name="Yamagishi T."/>
            <person name="Van de Peer Y."/>
            <person name="Wincker P."/>
        </authorList>
    </citation>
    <scope>NUCLEOTIDE SEQUENCE [LARGE SCALE GENOMIC DNA]</scope>
    <source>
        <strain evidence="4">Ec32 / CCAP1310/4</strain>
    </source>
</reference>
<evidence type="ECO:0000256" key="1">
    <source>
        <dbReference type="SAM" id="MobiDB-lite"/>
    </source>
</evidence>
<dbReference type="CDD" id="cd06257">
    <property type="entry name" value="DnaJ"/>
    <property type="match status" value="1"/>
</dbReference>
<organism evidence="3 4">
    <name type="scientific">Ectocarpus siliculosus</name>
    <name type="common">Brown alga</name>
    <name type="synonym">Conferva siliculosa</name>
    <dbReference type="NCBI Taxonomy" id="2880"/>
    <lineage>
        <taxon>Eukaryota</taxon>
        <taxon>Sar</taxon>
        <taxon>Stramenopiles</taxon>
        <taxon>Ochrophyta</taxon>
        <taxon>PX clade</taxon>
        <taxon>Phaeophyceae</taxon>
        <taxon>Ectocarpales</taxon>
        <taxon>Ectocarpaceae</taxon>
        <taxon>Ectocarpus</taxon>
    </lineage>
</organism>
<protein>
    <submittedName>
        <fullName evidence="3">Heat shock protein 40 like protein/ DnaJ domain containing protein</fullName>
    </submittedName>
</protein>
<feature type="compositionally biased region" description="Gly residues" evidence="1">
    <location>
        <begin position="407"/>
        <end position="417"/>
    </location>
</feature>
<dbReference type="PROSITE" id="PS00636">
    <property type="entry name" value="DNAJ_1"/>
    <property type="match status" value="1"/>
</dbReference>
<dbReference type="InterPro" id="IPR052812">
    <property type="entry name" value="Plant_DnaJ_domain"/>
</dbReference>
<name>D8LLG4_ECTSI</name>
<dbReference type="PROSITE" id="PS50076">
    <property type="entry name" value="DNAJ_2"/>
    <property type="match status" value="1"/>
</dbReference>
<sequence length="424" mass="45873">MATPAQPLENDPQVDFYVLLGVSKTATEKEINTAYKKLAMKYHPDRTRGDLEAAEKFKEIATAYAVLSDPNRRRQYDLSGGDEEAKGADYTPMDMEGIGSMGRVVGALIGKLGVPIQTSIAQSSLSEAYELCQNSGLNERNPRLLPMEYGVEYKGTVEKQQSVFFMIHVTKDMARDGLVLRCTSTNKSRFKLVLFDNAGKARYQEESSSTSNNEGFTMCSLFFAPYEVSNVADTINIAGLKGEEVPPIFHRLDLFQVTSRQLEEGDHLVGVYGDNWLRAASFSLMAIPLSPRAKEEESSVVSVDAQLVSQREQLKAFKPEYLEAKAKWEATLGKLEELTAHTTELVRAREVVYDQLVGASLSAYAASDQAAASAARRGVPANGSVGSAVNVNHALKKRRGAAASSSQGGGGGGGGGGGLFGRLF</sequence>
<feature type="region of interest" description="Disordered" evidence="1">
    <location>
        <begin position="397"/>
        <end position="417"/>
    </location>
</feature>
<evidence type="ECO:0000313" key="4">
    <source>
        <dbReference type="Proteomes" id="UP000002630"/>
    </source>
</evidence>
<dbReference type="InterPro" id="IPR001623">
    <property type="entry name" value="DnaJ_domain"/>
</dbReference>
<dbReference type="PANTHER" id="PTHR44272:SF3">
    <property type="entry name" value="J DOMAIN-CONTAINING PROTEIN"/>
    <property type="match status" value="1"/>
</dbReference>
<keyword evidence="3" id="KW-0346">Stress response</keyword>
<dbReference type="Gene3D" id="1.10.287.110">
    <property type="entry name" value="DnaJ domain"/>
    <property type="match status" value="1"/>
</dbReference>
<dbReference type="PANTHER" id="PTHR44272">
    <property type="entry name" value="DNAJ DOMAIN (PROKARYOTIC HEAT SHOCK PROTEIN)"/>
    <property type="match status" value="1"/>
</dbReference>